<keyword evidence="2" id="KW-0805">Transcription regulation</keyword>
<evidence type="ECO:0000259" key="5">
    <source>
        <dbReference type="PROSITE" id="PS50931"/>
    </source>
</evidence>
<dbReference type="GO" id="GO:0005829">
    <property type="term" value="C:cytosol"/>
    <property type="evidence" value="ECO:0007669"/>
    <property type="project" value="TreeGrafter"/>
</dbReference>
<dbReference type="PROSITE" id="PS50931">
    <property type="entry name" value="HTH_LYSR"/>
    <property type="match status" value="1"/>
</dbReference>
<dbReference type="KEGG" id="xdi:EZH22_26335"/>
<dbReference type="SUPFAM" id="SSF53850">
    <property type="entry name" value="Periplasmic binding protein-like II"/>
    <property type="match status" value="1"/>
</dbReference>
<proteinExistence type="inferred from homology"/>
<protein>
    <submittedName>
        <fullName evidence="6">LysR family transcriptional regulator</fullName>
    </submittedName>
</protein>
<dbReference type="GO" id="GO:0003700">
    <property type="term" value="F:DNA-binding transcription factor activity"/>
    <property type="evidence" value="ECO:0007669"/>
    <property type="project" value="InterPro"/>
</dbReference>
<dbReference type="Pfam" id="PF03466">
    <property type="entry name" value="LysR_substrate"/>
    <property type="match status" value="1"/>
</dbReference>
<evidence type="ECO:0000256" key="2">
    <source>
        <dbReference type="ARBA" id="ARBA00023015"/>
    </source>
</evidence>
<dbReference type="RefSeq" id="WP_203193335.1">
    <property type="nucleotide sequence ID" value="NZ_CP063362.1"/>
</dbReference>
<dbReference type="GO" id="GO:0003677">
    <property type="term" value="F:DNA binding"/>
    <property type="evidence" value="ECO:0007669"/>
    <property type="project" value="UniProtKB-KW"/>
</dbReference>
<dbReference type="PANTHER" id="PTHR30419">
    <property type="entry name" value="HTH-TYPE TRANSCRIPTIONAL REGULATOR YBHD"/>
    <property type="match status" value="1"/>
</dbReference>
<evidence type="ECO:0000256" key="3">
    <source>
        <dbReference type="ARBA" id="ARBA00023125"/>
    </source>
</evidence>
<dbReference type="Gene3D" id="3.40.190.290">
    <property type="match status" value="1"/>
</dbReference>
<reference evidence="6 7" key="1">
    <citation type="submission" date="2020-10" db="EMBL/GenBank/DDBJ databases">
        <title>Degradation of 1,4-Dioxane by Xanthobacter sp. YN2, via a Novel Group-2 Soluble Di-Iron Monooxygenase.</title>
        <authorList>
            <person name="Ma F."/>
            <person name="Wang Y."/>
            <person name="Yang J."/>
            <person name="Guo H."/>
            <person name="Su D."/>
            <person name="Yu L."/>
        </authorList>
    </citation>
    <scope>NUCLEOTIDE SEQUENCE [LARGE SCALE GENOMIC DNA]</scope>
    <source>
        <strain evidence="6 7">YN2</strain>
    </source>
</reference>
<name>A0A974PN78_9HYPH</name>
<dbReference type="InterPro" id="IPR005119">
    <property type="entry name" value="LysR_subst-bd"/>
</dbReference>
<keyword evidence="7" id="KW-1185">Reference proteome</keyword>
<dbReference type="PANTHER" id="PTHR30419:SF2">
    <property type="entry name" value="LYSR FAMILY TRANSCRIPTIONAL REGULATOR"/>
    <property type="match status" value="1"/>
</dbReference>
<sequence>MRGSDVRNPFVPAALRYVDQVARSGSIQQAARELRVAASAIDRQILLLEQDLGVQLFERRPRGMRLTASGEAIVGLIRRWRMEERRAVAEIQRLQGIQQGHVRLFAMDSHATSVLPRLVEGVAAAHPLISLDIEIGSPDDAAPALAAGRADIAIAFNLPPRRDLQVLWRDDLPFGCVVAPGHPLAKAASVSLQEISSHPVVLQSRTLAIRRFLDAKYGWLFSELKGQIESNSLQLMKQLACSGRYALITSELDAAPELISGALAFVPVRDKGAEPQSISVAVEAKGLDSVVRLVANRAVDTLQACLADVRGVRGQA</sequence>
<dbReference type="InterPro" id="IPR050950">
    <property type="entry name" value="HTH-type_LysR_regulators"/>
</dbReference>
<evidence type="ECO:0000313" key="7">
    <source>
        <dbReference type="Proteomes" id="UP000596427"/>
    </source>
</evidence>
<comment type="similarity">
    <text evidence="1">Belongs to the LysR transcriptional regulatory family.</text>
</comment>
<dbReference type="AlphaFoldDB" id="A0A974PN78"/>
<dbReference type="Gene3D" id="1.10.10.10">
    <property type="entry name" value="Winged helix-like DNA-binding domain superfamily/Winged helix DNA-binding domain"/>
    <property type="match status" value="1"/>
</dbReference>
<gene>
    <name evidence="6" type="ORF">EZH22_26335</name>
</gene>
<evidence type="ECO:0000256" key="4">
    <source>
        <dbReference type="ARBA" id="ARBA00023163"/>
    </source>
</evidence>
<dbReference type="SUPFAM" id="SSF46785">
    <property type="entry name" value="Winged helix' DNA-binding domain"/>
    <property type="match status" value="1"/>
</dbReference>
<organism evidence="6 7">
    <name type="scientific">Xanthobacter dioxanivorans</name>
    <dbReference type="NCBI Taxonomy" id="2528964"/>
    <lineage>
        <taxon>Bacteria</taxon>
        <taxon>Pseudomonadati</taxon>
        <taxon>Pseudomonadota</taxon>
        <taxon>Alphaproteobacteria</taxon>
        <taxon>Hyphomicrobiales</taxon>
        <taxon>Xanthobacteraceae</taxon>
        <taxon>Xanthobacter</taxon>
    </lineage>
</organism>
<keyword evidence="3" id="KW-0238">DNA-binding</keyword>
<dbReference type="EMBL" id="CP063362">
    <property type="protein sequence ID" value="QRG06426.1"/>
    <property type="molecule type" value="Genomic_DNA"/>
</dbReference>
<evidence type="ECO:0000313" key="6">
    <source>
        <dbReference type="EMBL" id="QRG06426.1"/>
    </source>
</evidence>
<dbReference type="InterPro" id="IPR036388">
    <property type="entry name" value="WH-like_DNA-bd_sf"/>
</dbReference>
<dbReference type="Proteomes" id="UP000596427">
    <property type="component" value="Chromosome"/>
</dbReference>
<dbReference type="InterPro" id="IPR000847">
    <property type="entry name" value="LysR_HTH_N"/>
</dbReference>
<evidence type="ECO:0000256" key="1">
    <source>
        <dbReference type="ARBA" id="ARBA00009437"/>
    </source>
</evidence>
<feature type="domain" description="HTH lysR-type" evidence="5">
    <location>
        <begin position="10"/>
        <end position="67"/>
    </location>
</feature>
<accession>A0A974PN78</accession>
<keyword evidence="4" id="KW-0804">Transcription</keyword>
<dbReference type="InterPro" id="IPR036390">
    <property type="entry name" value="WH_DNA-bd_sf"/>
</dbReference>
<dbReference type="Pfam" id="PF00126">
    <property type="entry name" value="HTH_1"/>
    <property type="match status" value="1"/>
</dbReference>